<proteinExistence type="predicted"/>
<evidence type="ECO:0000313" key="2">
    <source>
        <dbReference type="Proteomes" id="UP000005104"/>
    </source>
</evidence>
<organism evidence="1 2">
    <name type="scientific">Desulfosporosinus youngiae DSM 17734</name>
    <dbReference type="NCBI Taxonomy" id="768710"/>
    <lineage>
        <taxon>Bacteria</taxon>
        <taxon>Bacillati</taxon>
        <taxon>Bacillota</taxon>
        <taxon>Clostridia</taxon>
        <taxon>Eubacteriales</taxon>
        <taxon>Desulfitobacteriaceae</taxon>
        <taxon>Desulfosporosinus</taxon>
    </lineage>
</organism>
<protein>
    <submittedName>
        <fullName evidence="1">Uncharacterized protein</fullName>
    </submittedName>
</protein>
<dbReference type="EMBL" id="CM001441">
    <property type="protein sequence ID" value="EHQ88270.1"/>
    <property type="molecule type" value="Genomic_DNA"/>
</dbReference>
<keyword evidence="2" id="KW-1185">Reference proteome</keyword>
<dbReference type="AlphaFoldDB" id="H5Y272"/>
<dbReference type="Proteomes" id="UP000005104">
    <property type="component" value="Chromosome"/>
</dbReference>
<evidence type="ECO:0000313" key="1">
    <source>
        <dbReference type="EMBL" id="EHQ88270.1"/>
    </source>
</evidence>
<dbReference type="HOGENOM" id="CLU_3079259_0_0_9"/>
<accession>H5Y272</accession>
<reference evidence="1 2" key="1">
    <citation type="submission" date="2011-11" db="EMBL/GenBank/DDBJ databases">
        <title>The Noncontiguous Finished genome of Desulfosporosinus youngiae DSM 17734.</title>
        <authorList>
            <consortium name="US DOE Joint Genome Institute (JGI-PGF)"/>
            <person name="Lucas S."/>
            <person name="Han J."/>
            <person name="Lapidus A."/>
            <person name="Cheng J.-F."/>
            <person name="Goodwin L."/>
            <person name="Pitluck S."/>
            <person name="Peters L."/>
            <person name="Ovchinnikova G."/>
            <person name="Lu M."/>
            <person name="Land M.L."/>
            <person name="Hauser L."/>
            <person name="Pester M."/>
            <person name="Spring S."/>
            <person name="Ollivier B."/>
            <person name="Rattei T."/>
            <person name="Klenk H.-P."/>
            <person name="Wagner M."/>
            <person name="Loy A."/>
            <person name="Woyke T.J."/>
        </authorList>
    </citation>
    <scope>NUCLEOTIDE SEQUENCE [LARGE SCALE GENOMIC DNA]</scope>
    <source>
        <strain evidence="1 2">DSM 17734</strain>
    </source>
</reference>
<sequence>MFERKEKTAADAIEIRGEKSNLFYKIMDFLPDIPEWLPAAISIAALLIAIMK</sequence>
<gene>
    <name evidence="1" type="ORF">DesyoDRAFT_1100</name>
</gene>
<name>H5Y272_9FIRM</name>